<feature type="transmembrane region" description="Helical" evidence="1">
    <location>
        <begin position="77"/>
        <end position="95"/>
    </location>
</feature>
<dbReference type="GO" id="GO:0016020">
    <property type="term" value="C:membrane"/>
    <property type="evidence" value="ECO:0007669"/>
    <property type="project" value="TreeGrafter"/>
</dbReference>
<dbReference type="GO" id="GO:0016747">
    <property type="term" value="F:acyltransferase activity, transferring groups other than amino-acyl groups"/>
    <property type="evidence" value="ECO:0007669"/>
    <property type="project" value="InterPro"/>
</dbReference>
<keyword evidence="1" id="KW-1133">Transmembrane helix</keyword>
<feature type="transmembrane region" description="Helical" evidence="1">
    <location>
        <begin position="125"/>
        <end position="145"/>
    </location>
</feature>
<evidence type="ECO:0000313" key="3">
    <source>
        <dbReference type="EMBL" id="QOZ66948.1"/>
    </source>
</evidence>
<evidence type="ECO:0000313" key="4">
    <source>
        <dbReference type="Proteomes" id="UP000594015"/>
    </source>
</evidence>
<protein>
    <submittedName>
        <fullName evidence="3">Acyltransferase</fullName>
    </submittedName>
</protein>
<feature type="transmembrane region" description="Helical" evidence="1">
    <location>
        <begin position="209"/>
        <end position="226"/>
    </location>
</feature>
<keyword evidence="3" id="KW-0012">Acyltransferase</keyword>
<feature type="transmembrane region" description="Helical" evidence="1">
    <location>
        <begin position="268"/>
        <end position="290"/>
    </location>
</feature>
<sequence>MHRIVTIQYLRAVAATGVVVHHFIGPAYFDAGLKQPPSIGEAGVDLFFVISGFIMWTTTGRRQIGPQEFMWHRILRIVPLYWLFTLAYFLITLASKHSPISPLDVIRSLFFIPWFDGHLSQRISAFYFLGWTLMYEMFFYCVFAVTLTLPRALQFKAIVGCLSALIVVGILFDFKGGMSFAYTSPLLLEFMAGCIIGRIFEANRTAPKPLALVLIGGGLIVLVLSATNMPDNLLERALTWGLSSALIVMGILSFEFDAEKHPSNTALLLGNASYSVYLSHIIILLIFNLVMKKTGIIHGFGIDQAFSSAAAFYGICGGAVALLGGVAVYQFIERPLSKLIMLGLAQRRPSEAPVVQERF</sequence>
<dbReference type="InterPro" id="IPR002656">
    <property type="entry name" value="Acyl_transf_3_dom"/>
</dbReference>
<keyword evidence="1" id="KW-0472">Membrane</keyword>
<feature type="transmembrane region" description="Helical" evidence="1">
    <location>
        <begin position="238"/>
        <end position="256"/>
    </location>
</feature>
<feature type="transmembrane region" description="Helical" evidence="1">
    <location>
        <begin position="35"/>
        <end position="56"/>
    </location>
</feature>
<gene>
    <name evidence="3" type="ORF">WN72_11955</name>
</gene>
<proteinExistence type="predicted"/>
<dbReference type="InterPro" id="IPR050879">
    <property type="entry name" value="Acyltransferase_3"/>
</dbReference>
<feature type="transmembrane region" description="Helical" evidence="1">
    <location>
        <begin position="12"/>
        <end position="29"/>
    </location>
</feature>
<dbReference type="Pfam" id="PF01757">
    <property type="entry name" value="Acyl_transf_3"/>
    <property type="match status" value="1"/>
</dbReference>
<dbReference type="AlphaFoldDB" id="A0AAE7NP67"/>
<keyword evidence="3" id="KW-0808">Transferase</keyword>
<keyword evidence="1" id="KW-0812">Transmembrane</keyword>
<dbReference type="PANTHER" id="PTHR23028:SF131">
    <property type="entry name" value="BLR2367 PROTEIN"/>
    <property type="match status" value="1"/>
</dbReference>
<dbReference type="KEGG" id="barh:WN72_11955"/>
<reference evidence="3 4" key="1">
    <citation type="submission" date="2018-06" db="EMBL/GenBank/DDBJ databases">
        <title>Comparative genomics of Bradyrhizobium nodulating Arachidis hypogaea.</title>
        <authorList>
            <person name="Li Y."/>
        </authorList>
    </citation>
    <scope>NUCLEOTIDE SEQUENCE [LARGE SCALE GENOMIC DNA]</scope>
    <source>
        <strain evidence="3 4">CCBAU 051107</strain>
    </source>
</reference>
<evidence type="ECO:0000259" key="2">
    <source>
        <dbReference type="Pfam" id="PF01757"/>
    </source>
</evidence>
<evidence type="ECO:0000256" key="1">
    <source>
        <dbReference type="SAM" id="Phobius"/>
    </source>
</evidence>
<organism evidence="3 4">
    <name type="scientific">Bradyrhizobium arachidis</name>
    <dbReference type="NCBI Taxonomy" id="858423"/>
    <lineage>
        <taxon>Bacteria</taxon>
        <taxon>Pseudomonadati</taxon>
        <taxon>Pseudomonadota</taxon>
        <taxon>Alphaproteobacteria</taxon>
        <taxon>Hyphomicrobiales</taxon>
        <taxon>Nitrobacteraceae</taxon>
        <taxon>Bradyrhizobium</taxon>
    </lineage>
</organism>
<dbReference type="Proteomes" id="UP000594015">
    <property type="component" value="Chromosome"/>
</dbReference>
<feature type="transmembrane region" description="Helical" evidence="1">
    <location>
        <begin position="310"/>
        <end position="332"/>
    </location>
</feature>
<feature type="domain" description="Acyltransferase 3" evidence="2">
    <location>
        <begin position="7"/>
        <end position="327"/>
    </location>
</feature>
<dbReference type="EMBL" id="CP030050">
    <property type="protein sequence ID" value="QOZ66948.1"/>
    <property type="molecule type" value="Genomic_DNA"/>
</dbReference>
<name>A0AAE7NP67_9BRAD</name>
<feature type="transmembrane region" description="Helical" evidence="1">
    <location>
        <begin position="180"/>
        <end position="200"/>
    </location>
</feature>
<dbReference type="PANTHER" id="PTHR23028">
    <property type="entry name" value="ACETYLTRANSFERASE"/>
    <property type="match status" value="1"/>
</dbReference>
<feature type="transmembrane region" description="Helical" evidence="1">
    <location>
        <begin position="157"/>
        <end position="174"/>
    </location>
</feature>
<dbReference type="GO" id="GO:0000271">
    <property type="term" value="P:polysaccharide biosynthetic process"/>
    <property type="evidence" value="ECO:0007669"/>
    <property type="project" value="TreeGrafter"/>
</dbReference>
<dbReference type="RefSeq" id="WP_092217581.1">
    <property type="nucleotide sequence ID" value="NZ_CP030050.1"/>
</dbReference>
<accession>A0AAE7NP67</accession>